<dbReference type="PANTHER" id="PTHR33116:SF84">
    <property type="entry name" value="RNA-DIRECTED DNA POLYMERASE"/>
    <property type="match status" value="1"/>
</dbReference>
<evidence type="ECO:0008006" key="3">
    <source>
        <dbReference type="Google" id="ProtNLM"/>
    </source>
</evidence>
<name>A0ABM3RP44_SPIOL</name>
<organism evidence="1 2">
    <name type="scientific">Spinacia oleracea</name>
    <name type="common">Spinach</name>
    <dbReference type="NCBI Taxonomy" id="3562"/>
    <lineage>
        <taxon>Eukaryota</taxon>
        <taxon>Viridiplantae</taxon>
        <taxon>Streptophyta</taxon>
        <taxon>Embryophyta</taxon>
        <taxon>Tracheophyta</taxon>
        <taxon>Spermatophyta</taxon>
        <taxon>Magnoliopsida</taxon>
        <taxon>eudicotyledons</taxon>
        <taxon>Gunneridae</taxon>
        <taxon>Pentapetalae</taxon>
        <taxon>Caryophyllales</taxon>
        <taxon>Chenopodiaceae</taxon>
        <taxon>Chenopodioideae</taxon>
        <taxon>Anserineae</taxon>
        <taxon>Spinacia</taxon>
    </lineage>
</organism>
<proteinExistence type="predicted"/>
<gene>
    <name evidence="2" type="primary">LOC130471355</name>
</gene>
<evidence type="ECO:0000313" key="2">
    <source>
        <dbReference type="RefSeq" id="XP_056697396.1"/>
    </source>
</evidence>
<dbReference type="GeneID" id="130471355"/>
<protein>
    <recommendedName>
        <fullName evidence="3">Reverse transcriptase domain-containing protein</fullName>
    </recommendedName>
</protein>
<reference evidence="1" key="1">
    <citation type="journal article" date="2021" name="Nat. Commun.">
        <title>Genomic analyses provide insights into spinach domestication and the genetic basis of agronomic traits.</title>
        <authorList>
            <person name="Cai X."/>
            <person name="Sun X."/>
            <person name="Xu C."/>
            <person name="Sun H."/>
            <person name="Wang X."/>
            <person name="Ge C."/>
            <person name="Zhang Z."/>
            <person name="Wang Q."/>
            <person name="Fei Z."/>
            <person name="Jiao C."/>
            <person name="Wang Q."/>
        </authorList>
    </citation>
    <scope>NUCLEOTIDE SEQUENCE [LARGE SCALE GENOMIC DNA]</scope>
    <source>
        <strain evidence="1">cv. Varoflay</strain>
    </source>
</reference>
<dbReference type="Proteomes" id="UP000813463">
    <property type="component" value="Chromosome 4"/>
</dbReference>
<accession>A0ABM3RP44</accession>
<keyword evidence="1" id="KW-1185">Reference proteome</keyword>
<reference evidence="2" key="2">
    <citation type="submission" date="2025-08" db="UniProtKB">
        <authorList>
            <consortium name="RefSeq"/>
        </authorList>
    </citation>
    <scope>IDENTIFICATION</scope>
    <source>
        <tissue evidence="2">Leaf</tissue>
    </source>
</reference>
<dbReference type="PANTHER" id="PTHR33116">
    <property type="entry name" value="REVERSE TRANSCRIPTASE ZINC-BINDING DOMAIN-CONTAINING PROTEIN-RELATED-RELATED"/>
    <property type="match status" value="1"/>
</dbReference>
<evidence type="ECO:0000313" key="1">
    <source>
        <dbReference type="Proteomes" id="UP000813463"/>
    </source>
</evidence>
<sequence>MEGRNVKPSCLLKVDMQKAYDTVNWSFLQEMLEQLGFPQKFVHLVMECVTTPKFSLMINGSMHGFFKSSRGLRQDDLILCCKGDYPSIYLLLQAFRLFSDSSGLVSNKQKSSIFCHGIQDRDVTRVVEASGFARSSLPFKYLGVPICSKRITAAQCGVLVDKMIARISVEH</sequence>
<dbReference type="RefSeq" id="XP_056697396.1">
    <property type="nucleotide sequence ID" value="XM_056841418.1"/>
</dbReference>